<evidence type="ECO:0000313" key="4">
    <source>
        <dbReference type="Proteomes" id="UP001339911"/>
    </source>
</evidence>
<protein>
    <submittedName>
        <fullName evidence="3">Recombinase family protein</fullName>
    </submittedName>
</protein>
<dbReference type="PROSITE" id="PS51737">
    <property type="entry name" value="RECOMBINASE_DNA_BIND"/>
    <property type="match status" value="1"/>
</dbReference>
<dbReference type="InterPro" id="IPR050639">
    <property type="entry name" value="SSR_resolvase"/>
</dbReference>
<dbReference type="PANTHER" id="PTHR30461:SF23">
    <property type="entry name" value="DNA RECOMBINASE-RELATED"/>
    <property type="match status" value="1"/>
</dbReference>
<keyword evidence="4" id="KW-1185">Reference proteome</keyword>
<dbReference type="RefSeq" id="WP_331208610.1">
    <property type="nucleotide sequence ID" value="NZ_JAZGQL010000009.1"/>
</dbReference>
<feature type="region of interest" description="Disordered" evidence="1">
    <location>
        <begin position="187"/>
        <end position="214"/>
    </location>
</feature>
<dbReference type="Gene3D" id="3.90.1750.20">
    <property type="entry name" value="Putative Large Serine Recombinase, Chain B, Domain 2"/>
    <property type="match status" value="1"/>
</dbReference>
<feature type="domain" description="Recombinase" evidence="2">
    <location>
        <begin position="51"/>
        <end position="193"/>
    </location>
</feature>
<dbReference type="Pfam" id="PF07508">
    <property type="entry name" value="Recombinase"/>
    <property type="match status" value="1"/>
</dbReference>
<name>A0ABU7SDV9_9ACTN</name>
<evidence type="ECO:0000256" key="1">
    <source>
        <dbReference type="SAM" id="MobiDB-lite"/>
    </source>
</evidence>
<dbReference type="EMBL" id="JAZGQL010000009">
    <property type="protein sequence ID" value="MEE6308133.1"/>
    <property type="molecule type" value="Genomic_DNA"/>
</dbReference>
<dbReference type="InterPro" id="IPR011109">
    <property type="entry name" value="DNA_bind_recombinase_dom"/>
</dbReference>
<accession>A0ABU7SDV9</accession>
<gene>
    <name evidence="3" type="ORF">V1634_14990</name>
</gene>
<reference evidence="3 4" key="1">
    <citation type="submission" date="2024-01" db="EMBL/GenBank/DDBJ databases">
        <title>Genome insights into Plantactinospora veratri sp. nov.</title>
        <authorList>
            <person name="Wang L."/>
        </authorList>
    </citation>
    <scope>NUCLEOTIDE SEQUENCE [LARGE SCALE GENOMIC DNA]</scope>
    <source>
        <strain evidence="3 4">NEAU-FHS4</strain>
    </source>
</reference>
<dbReference type="PANTHER" id="PTHR30461">
    <property type="entry name" value="DNA-INVERTASE FROM LAMBDOID PROPHAGE"/>
    <property type="match status" value="1"/>
</dbReference>
<evidence type="ECO:0000259" key="2">
    <source>
        <dbReference type="PROSITE" id="PS51737"/>
    </source>
</evidence>
<dbReference type="InterPro" id="IPR038109">
    <property type="entry name" value="DNA_bind_recomb_sf"/>
</dbReference>
<organism evidence="3 4">
    <name type="scientific">Plantactinospora veratri</name>
    <dbReference type="NCBI Taxonomy" id="1436122"/>
    <lineage>
        <taxon>Bacteria</taxon>
        <taxon>Bacillati</taxon>
        <taxon>Actinomycetota</taxon>
        <taxon>Actinomycetes</taxon>
        <taxon>Micromonosporales</taxon>
        <taxon>Micromonosporaceae</taxon>
        <taxon>Plantactinospora</taxon>
    </lineage>
</organism>
<sequence length="235" mass="26772">MAAGCWARSILHGRCRGGSWVRRDRRGRVRTCLPRPTARTADPHPNRAHAAWGRRLHRLAPDPATAPFVRWIFERRPAGYGVTSIARRLNDTGVPCPSGADPSRNPHRSGHRWMLTTVAAILANPRYTGRQVWNRQRTDHDDLMPDGTVARHREVQRWNAAPQWVISRQIAHPLVTEERFIAVQAIHTAPTRPRHHSKNPRPTGRGSRKTRRTITLRVEITCPRGDLNPHALYGH</sequence>
<proteinExistence type="predicted"/>
<comment type="caution">
    <text evidence="3">The sequence shown here is derived from an EMBL/GenBank/DDBJ whole genome shotgun (WGS) entry which is preliminary data.</text>
</comment>
<evidence type="ECO:0000313" key="3">
    <source>
        <dbReference type="EMBL" id="MEE6308133.1"/>
    </source>
</evidence>
<dbReference type="Proteomes" id="UP001339911">
    <property type="component" value="Unassembled WGS sequence"/>
</dbReference>